<dbReference type="Gene3D" id="3.30.70.240">
    <property type="match status" value="1"/>
</dbReference>
<dbReference type="Proteomes" id="UP000824102">
    <property type="component" value="Unassembled WGS sequence"/>
</dbReference>
<keyword evidence="3" id="KW-0342">GTP-binding</keyword>
<comment type="caution">
    <text evidence="5">The sequence shown here is derived from an EMBL/GenBank/DDBJ whole genome shotgun (WGS) entry which is preliminary data.</text>
</comment>
<name>A0A9D2G4K1_9FIRM</name>
<reference evidence="5" key="1">
    <citation type="journal article" date="2021" name="PeerJ">
        <title>Extensive microbial diversity within the chicken gut microbiome revealed by metagenomics and culture.</title>
        <authorList>
            <person name="Gilroy R."/>
            <person name="Ravi A."/>
            <person name="Getino M."/>
            <person name="Pursley I."/>
            <person name="Horton D.L."/>
            <person name="Alikhan N.F."/>
            <person name="Baker D."/>
            <person name="Gharbi K."/>
            <person name="Hall N."/>
            <person name="Watson M."/>
            <person name="Adriaenssens E.M."/>
            <person name="Foster-Nyarko E."/>
            <person name="Jarju S."/>
            <person name="Secka A."/>
            <person name="Antonio M."/>
            <person name="Oren A."/>
            <person name="Chaudhuri R.R."/>
            <person name="La Ragione R."/>
            <person name="Hildebrand F."/>
            <person name="Pallen M.J."/>
        </authorList>
    </citation>
    <scope>NUCLEOTIDE SEQUENCE</scope>
    <source>
        <strain evidence="5">ChiW7-2402</strain>
    </source>
</reference>
<dbReference type="PRINTS" id="PR00315">
    <property type="entry name" value="ELONGATNFCT"/>
</dbReference>
<gene>
    <name evidence="5" type="ORF">H9964_02675</name>
</gene>
<evidence type="ECO:0000313" key="5">
    <source>
        <dbReference type="EMBL" id="HIZ72468.1"/>
    </source>
</evidence>
<dbReference type="InterPro" id="IPR027417">
    <property type="entry name" value="P-loop_NTPase"/>
</dbReference>
<feature type="domain" description="Tr-type G" evidence="4">
    <location>
        <begin position="1"/>
        <end position="232"/>
    </location>
</feature>
<dbReference type="SMART" id="SM00889">
    <property type="entry name" value="EFG_IV"/>
    <property type="match status" value="1"/>
</dbReference>
<dbReference type="PROSITE" id="PS00301">
    <property type="entry name" value="G_TR_1"/>
    <property type="match status" value="1"/>
</dbReference>
<dbReference type="GO" id="GO:0032790">
    <property type="term" value="P:ribosome disassembly"/>
    <property type="evidence" value="ECO:0007669"/>
    <property type="project" value="TreeGrafter"/>
</dbReference>
<sequence>MKTLNIGIFAHIDAGKTTLSERILVEGGVLRREGSVDSGTAATDFLTVERARGISVRDATVTFSYNGTQIDLIDTPGHADFSEETELAMAAVDVAVLVLSARDGVEAQTELLIDLIRERGLPAVLFVNKCDLEPAPAVRDVLDSRLRRELLPFNTPSSPSPSFEEDALTALSDEELLEEYLSGTLSEEALTEALTAACSEGRIVPLLYGSARTGAGVKELLFVLTTYFSFARHDDAPFSAFVYQVEHRPNLGKLAHIRLFGGTLAVRQELLNPRTGSAFKAGQLKRIRGGKYEDADLFRDGETGAVTGLSDVRAGDFLGAPPPVPYTPPSPYLRVKVTAEPDKLPMLKAALEELSDEWPSLALEWVPEKRHLSVAIAGSVQAEVLKETLLERFKLHAETGAPSVVYREAIARPAWGFECYTMPKPCWAVVKFYLEPLPPGSGLVYESVCSEKKIAYRYQEHVRVSVPRALEQGRLGWKVTDLKVTLVDGEDHPQHTHPLDFFVATPMGIHDGLRNAGSVLLEPILTLTLTAPEQAMGKLMTALKERRAVPGSPTLSDGRFSLEAEIPAGETFGLRELAASLSGGRAAFLLKLKGYSPCPEGVGEARERVGVDPLDRSLWILHARGAYKK</sequence>
<dbReference type="GO" id="GO:0003924">
    <property type="term" value="F:GTPase activity"/>
    <property type="evidence" value="ECO:0007669"/>
    <property type="project" value="InterPro"/>
</dbReference>
<dbReference type="SUPFAM" id="SSF50447">
    <property type="entry name" value="Translation proteins"/>
    <property type="match status" value="1"/>
</dbReference>
<dbReference type="SUPFAM" id="SSF54980">
    <property type="entry name" value="EF-G C-terminal domain-like"/>
    <property type="match status" value="2"/>
</dbReference>
<dbReference type="InterPro" id="IPR005225">
    <property type="entry name" value="Small_GTP-bd"/>
</dbReference>
<dbReference type="InterPro" id="IPR020568">
    <property type="entry name" value="Ribosomal_Su5_D2-typ_SF"/>
</dbReference>
<dbReference type="SUPFAM" id="SSF54211">
    <property type="entry name" value="Ribosomal protein S5 domain 2-like"/>
    <property type="match status" value="1"/>
</dbReference>
<organism evidence="5 6">
    <name type="scientific">Candidatus Gallimonas intestinavium</name>
    <dbReference type="NCBI Taxonomy" id="2838603"/>
    <lineage>
        <taxon>Bacteria</taxon>
        <taxon>Bacillati</taxon>
        <taxon>Bacillota</taxon>
        <taxon>Clostridia</taxon>
        <taxon>Candidatus Gallimonas</taxon>
    </lineage>
</organism>
<dbReference type="InterPro" id="IPR000640">
    <property type="entry name" value="EFG_V-like"/>
</dbReference>
<dbReference type="NCBIfam" id="TIGR00231">
    <property type="entry name" value="small_GTP"/>
    <property type="match status" value="1"/>
</dbReference>
<dbReference type="InterPro" id="IPR009000">
    <property type="entry name" value="Transl_B-barrel_sf"/>
</dbReference>
<dbReference type="PROSITE" id="PS51722">
    <property type="entry name" value="G_TR_2"/>
    <property type="match status" value="1"/>
</dbReference>
<dbReference type="Gene3D" id="3.30.70.870">
    <property type="entry name" value="Elongation Factor G (Translational Gtpase), domain 3"/>
    <property type="match status" value="1"/>
</dbReference>
<evidence type="ECO:0000259" key="4">
    <source>
        <dbReference type="PROSITE" id="PS51722"/>
    </source>
</evidence>
<dbReference type="AlphaFoldDB" id="A0A9D2G4K1"/>
<dbReference type="Pfam" id="PF03764">
    <property type="entry name" value="EFG_IV"/>
    <property type="match status" value="1"/>
</dbReference>
<evidence type="ECO:0000256" key="1">
    <source>
        <dbReference type="ARBA" id="ARBA00022741"/>
    </source>
</evidence>
<dbReference type="Gene3D" id="3.30.230.10">
    <property type="match status" value="1"/>
</dbReference>
<proteinExistence type="predicted"/>
<dbReference type="InterPro" id="IPR005517">
    <property type="entry name" value="Transl_elong_EFG/EF2_IV"/>
</dbReference>
<dbReference type="GO" id="GO:0005525">
    <property type="term" value="F:GTP binding"/>
    <property type="evidence" value="ECO:0007669"/>
    <property type="project" value="UniProtKB-KW"/>
</dbReference>
<dbReference type="EMBL" id="DXBB01000045">
    <property type="protein sequence ID" value="HIZ72468.1"/>
    <property type="molecule type" value="Genomic_DNA"/>
</dbReference>
<dbReference type="GO" id="GO:0006412">
    <property type="term" value="P:translation"/>
    <property type="evidence" value="ECO:0007669"/>
    <property type="project" value="UniProtKB-KW"/>
</dbReference>
<dbReference type="InterPro" id="IPR000795">
    <property type="entry name" value="T_Tr_GTP-bd_dom"/>
</dbReference>
<protein>
    <submittedName>
        <fullName evidence="5">TetM/TetW/TetO/TetS family tetracycline resistance ribosomal protection protein</fullName>
    </submittedName>
</protein>
<dbReference type="PANTHER" id="PTHR43261">
    <property type="entry name" value="TRANSLATION ELONGATION FACTOR G-RELATED"/>
    <property type="match status" value="1"/>
</dbReference>
<reference evidence="5" key="2">
    <citation type="submission" date="2021-04" db="EMBL/GenBank/DDBJ databases">
        <authorList>
            <person name="Gilroy R."/>
        </authorList>
    </citation>
    <scope>NUCLEOTIDE SEQUENCE</scope>
    <source>
        <strain evidence="5">ChiW7-2402</strain>
    </source>
</reference>
<dbReference type="InterPro" id="IPR014721">
    <property type="entry name" value="Ribsml_uS5_D2-typ_fold_subgr"/>
</dbReference>
<keyword evidence="2" id="KW-0648">Protein biosynthesis</keyword>
<evidence type="ECO:0000256" key="2">
    <source>
        <dbReference type="ARBA" id="ARBA00022917"/>
    </source>
</evidence>
<keyword evidence="1" id="KW-0547">Nucleotide-binding</keyword>
<dbReference type="PANTHER" id="PTHR43261:SF1">
    <property type="entry name" value="RIBOSOME-RELEASING FACTOR 2, MITOCHONDRIAL"/>
    <property type="match status" value="1"/>
</dbReference>
<dbReference type="SMART" id="SM00838">
    <property type="entry name" value="EFG_C"/>
    <property type="match status" value="1"/>
</dbReference>
<dbReference type="SUPFAM" id="SSF52540">
    <property type="entry name" value="P-loop containing nucleoside triphosphate hydrolases"/>
    <property type="match status" value="1"/>
</dbReference>
<dbReference type="PRINTS" id="PR01037">
    <property type="entry name" value="TCRTETOQM"/>
</dbReference>
<dbReference type="InterPro" id="IPR031157">
    <property type="entry name" value="G_TR_CS"/>
</dbReference>
<dbReference type="Gene3D" id="2.40.30.10">
    <property type="entry name" value="Translation factors"/>
    <property type="match status" value="1"/>
</dbReference>
<evidence type="ECO:0000256" key="3">
    <source>
        <dbReference type="ARBA" id="ARBA00023134"/>
    </source>
</evidence>
<evidence type="ECO:0000313" key="6">
    <source>
        <dbReference type="Proteomes" id="UP000824102"/>
    </source>
</evidence>
<dbReference type="Pfam" id="PF00009">
    <property type="entry name" value="GTP_EFTU"/>
    <property type="match status" value="1"/>
</dbReference>
<dbReference type="InterPro" id="IPR035647">
    <property type="entry name" value="EFG_III/V"/>
</dbReference>
<dbReference type="Pfam" id="PF00679">
    <property type="entry name" value="EFG_C"/>
    <property type="match status" value="1"/>
</dbReference>
<accession>A0A9D2G4K1</accession>
<dbReference type="CDD" id="cd01514">
    <property type="entry name" value="Elongation_Factor_C"/>
    <property type="match status" value="1"/>
</dbReference>
<dbReference type="Gene3D" id="3.40.50.300">
    <property type="entry name" value="P-loop containing nucleotide triphosphate hydrolases"/>
    <property type="match status" value="1"/>
</dbReference>